<feature type="domain" description="Serine hydrolase" evidence="1">
    <location>
        <begin position="73"/>
        <end position="202"/>
    </location>
</feature>
<reference evidence="2" key="1">
    <citation type="submission" date="2020-01" db="EMBL/GenBank/DDBJ databases">
        <authorList>
            <person name="Meier V. D."/>
            <person name="Meier V D."/>
        </authorList>
    </citation>
    <scope>NUCLEOTIDE SEQUENCE</scope>
    <source>
        <strain evidence="2">HLG_WM_MAG_10</strain>
    </source>
</reference>
<sequence>MQAHQIKFPRTAHYYTLGNPSKSTKKFFIVLHGYGQLASQIIHKFKDLDTDAFILAPEGFSRFYWNERKGIVGASWMTKTDRLSEIEDYCNYIEHLYYQYKNQLPEDVEINILGFSQGGATAVRWIERNRPSFDNLILWGAAFPTDLAYLPMKDYLHHKKLYVVYGKDDEYVNAERLKMHDMFTKQQALEFEMIWFEGKHVIDRTVLQELVERL</sequence>
<evidence type="ECO:0000313" key="2">
    <source>
        <dbReference type="EMBL" id="CAA6829938.1"/>
    </source>
</evidence>
<name>A0A6S6UDM1_9BACT</name>
<dbReference type="EMBL" id="CACVAQ010000526">
    <property type="protein sequence ID" value="CAA6829938.1"/>
    <property type="molecule type" value="Genomic_DNA"/>
</dbReference>
<dbReference type="AlphaFoldDB" id="A0A6S6UDM1"/>
<dbReference type="InterPro" id="IPR005645">
    <property type="entry name" value="FSH-like_dom"/>
</dbReference>
<evidence type="ECO:0000259" key="1">
    <source>
        <dbReference type="Pfam" id="PF03959"/>
    </source>
</evidence>
<dbReference type="SUPFAM" id="SSF53474">
    <property type="entry name" value="alpha/beta-Hydrolases"/>
    <property type="match status" value="1"/>
</dbReference>
<dbReference type="InterPro" id="IPR029058">
    <property type="entry name" value="AB_hydrolase_fold"/>
</dbReference>
<organism evidence="2">
    <name type="scientific">uncultured Aureispira sp</name>
    <dbReference type="NCBI Taxonomy" id="1331704"/>
    <lineage>
        <taxon>Bacteria</taxon>
        <taxon>Pseudomonadati</taxon>
        <taxon>Bacteroidota</taxon>
        <taxon>Saprospiria</taxon>
        <taxon>Saprospirales</taxon>
        <taxon>Saprospiraceae</taxon>
        <taxon>Aureispira</taxon>
        <taxon>environmental samples</taxon>
    </lineage>
</organism>
<protein>
    <submittedName>
        <fullName evidence="2">Phospholipase</fullName>
    </submittedName>
</protein>
<dbReference type="Gene3D" id="3.40.50.1820">
    <property type="entry name" value="alpha/beta hydrolase"/>
    <property type="match status" value="1"/>
</dbReference>
<proteinExistence type="predicted"/>
<accession>A0A6S6UDM1</accession>
<gene>
    <name evidence="2" type="ORF">HELGO_WM26166</name>
</gene>
<dbReference type="Pfam" id="PF03959">
    <property type="entry name" value="FSH1"/>
    <property type="match status" value="1"/>
</dbReference>